<dbReference type="Proteomes" id="UP000255103">
    <property type="component" value="Unassembled WGS sequence"/>
</dbReference>
<gene>
    <name evidence="1" type="ORF">NCTC12219_00915</name>
</gene>
<protein>
    <submittedName>
        <fullName evidence="1">Uncharacterized protein</fullName>
    </submittedName>
</protein>
<sequence length="29" mass="3626">MDYTREQFVITQRTLQEAKLQIYFLLTLY</sequence>
<evidence type="ECO:0000313" key="2">
    <source>
        <dbReference type="Proteomes" id="UP000255103"/>
    </source>
</evidence>
<evidence type="ECO:0000313" key="1">
    <source>
        <dbReference type="EMBL" id="STP11032.1"/>
    </source>
</evidence>
<organism evidence="1 2">
    <name type="scientific">Helicobacter cinaedi</name>
    <dbReference type="NCBI Taxonomy" id="213"/>
    <lineage>
        <taxon>Bacteria</taxon>
        <taxon>Pseudomonadati</taxon>
        <taxon>Campylobacterota</taxon>
        <taxon>Epsilonproteobacteria</taxon>
        <taxon>Campylobacterales</taxon>
        <taxon>Helicobacteraceae</taxon>
        <taxon>Helicobacter</taxon>
    </lineage>
</organism>
<accession>A0A377JV15</accession>
<dbReference type="AlphaFoldDB" id="A0A377JV15"/>
<proteinExistence type="predicted"/>
<name>A0A377JV15_9HELI</name>
<reference evidence="1 2" key="1">
    <citation type="submission" date="2018-06" db="EMBL/GenBank/DDBJ databases">
        <authorList>
            <consortium name="Pathogen Informatics"/>
            <person name="Doyle S."/>
        </authorList>
    </citation>
    <scope>NUCLEOTIDE SEQUENCE [LARGE SCALE GENOMIC DNA]</scope>
    <source>
        <strain evidence="1 2">NCTC12219</strain>
    </source>
</reference>
<dbReference type="EMBL" id="UGHX01000001">
    <property type="protein sequence ID" value="STP11032.1"/>
    <property type="molecule type" value="Genomic_DNA"/>
</dbReference>